<comment type="caution">
    <text evidence="2">The sequence shown here is derived from an EMBL/GenBank/DDBJ whole genome shotgun (WGS) entry which is preliminary data.</text>
</comment>
<organism evidence="2 3">
    <name type="scientific">Piscinibacter sakaiensis</name>
    <name type="common">Ideonella sakaiensis</name>
    <dbReference type="NCBI Taxonomy" id="1547922"/>
    <lineage>
        <taxon>Bacteria</taxon>
        <taxon>Pseudomonadati</taxon>
        <taxon>Pseudomonadota</taxon>
        <taxon>Betaproteobacteria</taxon>
        <taxon>Burkholderiales</taxon>
        <taxon>Sphaerotilaceae</taxon>
        <taxon>Piscinibacter</taxon>
    </lineage>
</organism>
<evidence type="ECO:0000313" key="2">
    <source>
        <dbReference type="EMBL" id="GAP38260.1"/>
    </source>
</evidence>
<dbReference type="OrthoDB" id="9875243at2"/>
<reference evidence="3" key="1">
    <citation type="submission" date="2015-07" db="EMBL/GenBank/DDBJ databases">
        <title>Discovery of a poly(ethylene terephthalate assimilation.</title>
        <authorList>
            <person name="Yoshida S."/>
            <person name="Hiraga K."/>
            <person name="Takehana T."/>
            <person name="Taniguchi I."/>
            <person name="Yamaji H."/>
            <person name="Maeda Y."/>
            <person name="Toyohara K."/>
            <person name="Miyamoto K."/>
            <person name="Kimura Y."/>
            <person name="Oda K."/>
        </authorList>
    </citation>
    <scope>NUCLEOTIDE SEQUENCE [LARGE SCALE GENOMIC DNA]</scope>
    <source>
        <strain evidence="3">NBRC 110686 / TISTR 2288 / 201-F6</strain>
    </source>
</reference>
<gene>
    <name evidence="2" type="ORF">ISF6_4454</name>
</gene>
<dbReference type="RefSeq" id="WP_054022122.1">
    <property type="nucleotide sequence ID" value="NZ_BBYR01000069.1"/>
</dbReference>
<name>A0A0K8P7T7_PISS1</name>
<protein>
    <submittedName>
        <fullName evidence="2">Uncharacterized protein</fullName>
    </submittedName>
</protein>
<dbReference type="Proteomes" id="UP000037660">
    <property type="component" value="Unassembled WGS sequence"/>
</dbReference>
<dbReference type="STRING" id="1547922.ISF6_4454"/>
<evidence type="ECO:0000313" key="3">
    <source>
        <dbReference type="Proteomes" id="UP000037660"/>
    </source>
</evidence>
<keyword evidence="3" id="KW-1185">Reference proteome</keyword>
<feature type="region of interest" description="Disordered" evidence="1">
    <location>
        <begin position="1"/>
        <end position="28"/>
    </location>
</feature>
<sequence length="140" mass="14453">MTAREALAVDAADPVDTPEGPPPTALDPAARAQQLPLQHGRRLSLASSGGDDLVEVRGAGGALELRIRLTPEGPVLQMDSLKLSLKAAESVEVDCAQFSVRARDALTLASEGALGVQAGGDARVEAQGEVRVAGTMIYLN</sequence>
<proteinExistence type="predicted"/>
<evidence type="ECO:0000256" key="1">
    <source>
        <dbReference type="SAM" id="MobiDB-lite"/>
    </source>
</evidence>
<dbReference type="EMBL" id="BBYR01000069">
    <property type="protein sequence ID" value="GAP38260.1"/>
    <property type="molecule type" value="Genomic_DNA"/>
</dbReference>
<reference evidence="2 3" key="2">
    <citation type="journal article" date="2016" name="Science">
        <title>A bacterium that degrades and assimilates poly(ethylene terephthalate).</title>
        <authorList>
            <person name="Yoshida S."/>
            <person name="Hiraga K."/>
            <person name="Takehana T."/>
            <person name="Taniguchi I."/>
            <person name="Yamaji H."/>
            <person name="Maeda Y."/>
            <person name="Toyohara K."/>
            <person name="Miyamoto K."/>
            <person name="Kimura Y."/>
            <person name="Oda K."/>
        </authorList>
    </citation>
    <scope>NUCLEOTIDE SEQUENCE [LARGE SCALE GENOMIC DNA]</scope>
    <source>
        <strain evidence="3">NBRC 110686 / TISTR 2288 / 201-F6</strain>
    </source>
</reference>
<accession>A0A0K8P7T7</accession>
<dbReference type="AlphaFoldDB" id="A0A0K8P7T7"/>